<dbReference type="EMBL" id="MU825890">
    <property type="protein sequence ID" value="KAJ7384140.1"/>
    <property type="molecule type" value="Genomic_DNA"/>
</dbReference>
<proteinExistence type="inferred from homology"/>
<sequence>MQLIDWQYHEKLIWSPVVDNNFIYDTPQNIRKEEKFEKVSLVLGLNRNEGASSLELMMANTFGPATSAENGVNSSQFKTLLKNFAEARHERKETADLVADALEFQYTPWTEEDDGFALRNKLIDLIGDYFYVVPTMKSQSSTVTSPPVYLYEFTHRSRESQQLGVTRSDN</sequence>
<dbReference type="PANTHER" id="PTHR43903">
    <property type="entry name" value="NEUROLIGIN"/>
    <property type="match status" value="1"/>
</dbReference>
<name>A0A9W9ZMK2_9CNID</name>
<dbReference type="SUPFAM" id="SSF53474">
    <property type="entry name" value="alpha/beta-Hydrolases"/>
    <property type="match status" value="1"/>
</dbReference>
<keyword evidence="4" id="KW-1185">Reference proteome</keyword>
<feature type="domain" description="Carboxylesterase type B" evidence="2">
    <location>
        <begin position="5"/>
        <end position="162"/>
    </location>
</feature>
<comment type="caution">
    <text evidence="3">The sequence shown here is derived from an EMBL/GenBank/DDBJ whole genome shotgun (WGS) entry which is preliminary data.</text>
</comment>
<dbReference type="InterPro" id="IPR051093">
    <property type="entry name" value="Neuroligin/BSAL"/>
</dbReference>
<dbReference type="Pfam" id="PF00135">
    <property type="entry name" value="COesterase"/>
    <property type="match status" value="1"/>
</dbReference>
<dbReference type="OrthoDB" id="9000293at2759"/>
<dbReference type="InterPro" id="IPR029058">
    <property type="entry name" value="AB_hydrolase_fold"/>
</dbReference>
<evidence type="ECO:0000259" key="2">
    <source>
        <dbReference type="Pfam" id="PF00135"/>
    </source>
</evidence>
<accession>A0A9W9ZMK2</accession>
<evidence type="ECO:0000256" key="1">
    <source>
        <dbReference type="ARBA" id="ARBA00005964"/>
    </source>
</evidence>
<protein>
    <recommendedName>
        <fullName evidence="2">Carboxylesterase type B domain-containing protein</fullName>
    </recommendedName>
</protein>
<dbReference type="AlphaFoldDB" id="A0A9W9ZMK2"/>
<organism evidence="3 4">
    <name type="scientific">Desmophyllum pertusum</name>
    <dbReference type="NCBI Taxonomy" id="174260"/>
    <lineage>
        <taxon>Eukaryota</taxon>
        <taxon>Metazoa</taxon>
        <taxon>Cnidaria</taxon>
        <taxon>Anthozoa</taxon>
        <taxon>Hexacorallia</taxon>
        <taxon>Scleractinia</taxon>
        <taxon>Caryophylliina</taxon>
        <taxon>Caryophylliidae</taxon>
        <taxon>Desmophyllum</taxon>
    </lineage>
</organism>
<reference evidence="3" key="1">
    <citation type="submission" date="2023-01" db="EMBL/GenBank/DDBJ databases">
        <title>Genome assembly of the deep-sea coral Lophelia pertusa.</title>
        <authorList>
            <person name="Herrera S."/>
            <person name="Cordes E."/>
        </authorList>
    </citation>
    <scope>NUCLEOTIDE SEQUENCE</scope>
    <source>
        <strain evidence="3">USNM1676648</strain>
        <tissue evidence="3">Polyp</tissue>
    </source>
</reference>
<evidence type="ECO:0000313" key="4">
    <source>
        <dbReference type="Proteomes" id="UP001163046"/>
    </source>
</evidence>
<evidence type="ECO:0000313" key="3">
    <source>
        <dbReference type="EMBL" id="KAJ7384140.1"/>
    </source>
</evidence>
<gene>
    <name evidence="3" type="ORF">OS493_023468</name>
</gene>
<dbReference type="Gene3D" id="3.40.50.1820">
    <property type="entry name" value="alpha/beta hydrolase"/>
    <property type="match status" value="1"/>
</dbReference>
<dbReference type="InterPro" id="IPR002018">
    <property type="entry name" value="CarbesteraseB"/>
</dbReference>
<dbReference type="Proteomes" id="UP001163046">
    <property type="component" value="Unassembled WGS sequence"/>
</dbReference>
<comment type="similarity">
    <text evidence="1">Belongs to the type-B carboxylesterase/lipase family.</text>
</comment>